<feature type="domain" description="Retrovirus-related Pol polyprotein from transposon TNT 1-94-like beta-barrel" evidence="3">
    <location>
        <begin position="119"/>
        <end position="169"/>
    </location>
</feature>
<evidence type="ECO:0000259" key="1">
    <source>
        <dbReference type="Pfam" id="PF07727"/>
    </source>
</evidence>
<proteinExistence type="predicted"/>
<protein>
    <submittedName>
        <fullName evidence="4">Zinc finger, CCHC-type</fullName>
    </submittedName>
</protein>
<name>A0A6L2JPT8_TANCI</name>
<evidence type="ECO:0000259" key="3">
    <source>
        <dbReference type="Pfam" id="PF22936"/>
    </source>
</evidence>
<accession>A0A6L2JPT8</accession>
<feature type="domain" description="Reverse transcriptase Ty1/copia-type" evidence="1">
    <location>
        <begin position="329"/>
        <end position="389"/>
    </location>
</feature>
<dbReference type="InterPro" id="IPR025724">
    <property type="entry name" value="GAG-pre-integrase_dom"/>
</dbReference>
<dbReference type="InterPro" id="IPR013103">
    <property type="entry name" value="RVT_2"/>
</dbReference>
<dbReference type="EMBL" id="BKCJ010000957">
    <property type="protein sequence ID" value="GEU37674.1"/>
    <property type="molecule type" value="Genomic_DNA"/>
</dbReference>
<dbReference type="InterPro" id="IPR054722">
    <property type="entry name" value="PolX-like_BBD"/>
</dbReference>
<organism evidence="4">
    <name type="scientific">Tanacetum cinerariifolium</name>
    <name type="common">Dalmatian daisy</name>
    <name type="synonym">Chrysanthemum cinerariifolium</name>
    <dbReference type="NCBI Taxonomy" id="118510"/>
    <lineage>
        <taxon>Eukaryota</taxon>
        <taxon>Viridiplantae</taxon>
        <taxon>Streptophyta</taxon>
        <taxon>Embryophyta</taxon>
        <taxon>Tracheophyta</taxon>
        <taxon>Spermatophyta</taxon>
        <taxon>Magnoliopsida</taxon>
        <taxon>eudicotyledons</taxon>
        <taxon>Gunneridae</taxon>
        <taxon>Pentapetalae</taxon>
        <taxon>asterids</taxon>
        <taxon>campanulids</taxon>
        <taxon>Asterales</taxon>
        <taxon>Asteraceae</taxon>
        <taxon>Asteroideae</taxon>
        <taxon>Anthemideae</taxon>
        <taxon>Anthemidinae</taxon>
        <taxon>Tanacetum</taxon>
    </lineage>
</organism>
<dbReference type="Pfam" id="PF07727">
    <property type="entry name" value="RVT_2"/>
    <property type="match status" value="1"/>
</dbReference>
<feature type="domain" description="GAG-pre-integrase" evidence="2">
    <location>
        <begin position="173"/>
        <end position="229"/>
    </location>
</feature>
<evidence type="ECO:0000259" key="2">
    <source>
        <dbReference type="Pfam" id="PF13976"/>
    </source>
</evidence>
<dbReference type="PANTHER" id="PTHR47592:SF29">
    <property type="entry name" value="ZINC FINGER, CCHC-TYPE"/>
    <property type="match status" value="1"/>
</dbReference>
<sequence length="576" mass="64545">MTDSRPVLEQYNELLGILGRFTQHEMNMDESIQEELTLIELGGHLRIEESLRVQESDKPKGNNIVGPSVVNMVNITTLPGTMTTRDCKAGNVGNRANGSNTKGSEDGSFNPLKDDYIAWWVDSGATVHVCKDRCWFKTYESLNDGSIIYMVNESTALVHGRGCVDLRLNIVSDNIGSTFMSTSKLSDSILWHARLGHVHFKRMQDMSKDGLIPSFDTDTKKCTTCMQTKITKKSFQNVKRKTKVLELIHSDLYDLHATPSLGNKNLGLLRAGVRLTDPKLKTLGERGIECIFIGYAKHYKAFRFSSVSRLSQRSLKDRTKDSSGLVVSERVTEEGFKQKLGIYYFDTYAPVARISTIRLLITMTSIHNLIIHQMDVKTTFLNGELKEEVDLTKKILSSRFSMKDMRKEYVILGIRIKHESNVSTLLDTCEKLMPNKGPSVSQLKYSMVIGCLMYAMTCTMSDIAFVVGKLMESEFVSLEAASKEAEWLKNLLLEIPLWVKPIAPISIRCNSVATLAKAYSQMYNGKSRHLVSSLTEWYSSVVDFIRGLMASACNLLSDIELSAGMLLSELADISGH</sequence>
<evidence type="ECO:0000313" key="4">
    <source>
        <dbReference type="EMBL" id="GEU37674.1"/>
    </source>
</evidence>
<dbReference type="PANTHER" id="PTHR47592">
    <property type="entry name" value="PBF68 PROTEIN"/>
    <property type="match status" value="1"/>
</dbReference>
<dbReference type="AlphaFoldDB" id="A0A6L2JPT8"/>
<dbReference type="Pfam" id="PF13976">
    <property type="entry name" value="gag_pre-integrs"/>
    <property type="match status" value="1"/>
</dbReference>
<reference evidence="4" key="1">
    <citation type="journal article" date="2019" name="Sci. Rep.">
        <title>Draft genome of Tanacetum cinerariifolium, the natural source of mosquito coil.</title>
        <authorList>
            <person name="Yamashiro T."/>
            <person name="Shiraishi A."/>
            <person name="Satake H."/>
            <person name="Nakayama K."/>
        </authorList>
    </citation>
    <scope>NUCLEOTIDE SEQUENCE</scope>
</reference>
<dbReference type="Pfam" id="PF22936">
    <property type="entry name" value="Pol_BBD"/>
    <property type="match status" value="1"/>
</dbReference>
<gene>
    <name evidence="4" type="ORF">Tci_009652</name>
</gene>
<comment type="caution">
    <text evidence="4">The sequence shown here is derived from an EMBL/GenBank/DDBJ whole genome shotgun (WGS) entry which is preliminary data.</text>
</comment>